<dbReference type="InterPro" id="IPR027267">
    <property type="entry name" value="AH/BAR_dom_sf"/>
</dbReference>
<dbReference type="PROSITE" id="PS50002">
    <property type="entry name" value="SH3"/>
    <property type="match status" value="1"/>
</dbReference>
<reference evidence="5" key="1">
    <citation type="submission" date="2022-12" db="EMBL/GenBank/DDBJ databases">
        <title>Draft genome assemblies for two species of Escallonia (Escalloniales).</title>
        <authorList>
            <person name="Chanderbali A."/>
            <person name="Dervinis C."/>
            <person name="Anghel I."/>
            <person name="Soltis D."/>
            <person name="Soltis P."/>
            <person name="Zapata F."/>
        </authorList>
    </citation>
    <scope>NUCLEOTIDE SEQUENCE</scope>
    <source>
        <strain evidence="5">UCBG64.0493</strain>
        <tissue evidence="5">Leaf</tissue>
    </source>
</reference>
<evidence type="ECO:0000256" key="1">
    <source>
        <dbReference type="ARBA" id="ARBA00022443"/>
    </source>
</evidence>
<dbReference type="AlphaFoldDB" id="A0AA89BEJ7"/>
<dbReference type="Gene3D" id="2.30.30.40">
    <property type="entry name" value="SH3 Domains"/>
    <property type="match status" value="1"/>
</dbReference>
<protein>
    <recommendedName>
        <fullName evidence="4">SH3 domain-containing protein</fullName>
    </recommendedName>
</protein>
<name>A0AA89BEJ7_9ASTE</name>
<dbReference type="Gene3D" id="1.20.1270.60">
    <property type="entry name" value="Arfaptin homology (AH) domain/BAR domain"/>
    <property type="match status" value="1"/>
</dbReference>
<feature type="domain" description="SH3" evidence="4">
    <location>
        <begin position="326"/>
        <end position="385"/>
    </location>
</feature>
<keyword evidence="3" id="KW-0175">Coiled coil</keyword>
<sequence length="393" mass="43872">MDKDQRGRGGGGAAAFGFGVGVVLMDHHHTSRHKTRRLDYWQAILRQLCQEALMWNDAKVQSYQELNTLYISTRAAKIADASTGFVEQHFQRDSVRNVEGYISATKKQMEIVRKLAEDCCMYGTENQSDGSPLARAALHFGTSRGTLVAEKETLVGILSEKVSEPLRASITGAPLEDARHLTRRYERLRQEVEVQAAEVMRRQSKCKDPFAESSMKLKNAEAKLMELRSSLVALERETTDAMSDVEDQQQRTTFQRLLAMVDAERSFHRNSIAVLEDLHSKIILEMQVSDFSLQSATSERDVHVPPVHEDITSVVSDGQRSGTWSDNYTVAKIIHSFDAQADGELSLAVDDYVVVRQVAPNGWSEGECMGKAGWFPSAYVEIQEKAPGSTNSL</sequence>
<dbReference type="Proteomes" id="UP001188597">
    <property type="component" value="Unassembled WGS sequence"/>
</dbReference>
<evidence type="ECO:0000313" key="6">
    <source>
        <dbReference type="Proteomes" id="UP001188597"/>
    </source>
</evidence>
<feature type="coiled-coil region" evidence="3">
    <location>
        <begin position="178"/>
        <end position="251"/>
    </location>
</feature>
<comment type="caution">
    <text evidence="5">The sequence shown here is derived from an EMBL/GenBank/DDBJ whole genome shotgun (WGS) entry which is preliminary data.</text>
</comment>
<evidence type="ECO:0000259" key="4">
    <source>
        <dbReference type="PROSITE" id="PS50002"/>
    </source>
</evidence>
<evidence type="ECO:0000313" key="5">
    <source>
        <dbReference type="EMBL" id="KAK3038203.1"/>
    </source>
</evidence>
<dbReference type="SUPFAM" id="SSF50044">
    <property type="entry name" value="SH3-domain"/>
    <property type="match status" value="1"/>
</dbReference>
<keyword evidence="1 2" id="KW-0728">SH3 domain</keyword>
<dbReference type="PANTHER" id="PTHR14167:SF30">
    <property type="entry name" value="SH3 DOMAIN-CONTAINING PROTEIN 1"/>
    <property type="match status" value="1"/>
</dbReference>
<dbReference type="Pfam" id="PF14604">
    <property type="entry name" value="SH3_9"/>
    <property type="match status" value="1"/>
</dbReference>
<dbReference type="EMBL" id="JAVXUP010000102">
    <property type="protein sequence ID" value="KAK3038203.1"/>
    <property type="molecule type" value="Genomic_DNA"/>
</dbReference>
<dbReference type="PANTHER" id="PTHR14167">
    <property type="entry name" value="SH3 DOMAIN-CONTAINING"/>
    <property type="match status" value="1"/>
</dbReference>
<gene>
    <name evidence="5" type="ORF">RJ639_029643</name>
</gene>
<dbReference type="InterPro" id="IPR050384">
    <property type="entry name" value="Endophilin_SH3RF"/>
</dbReference>
<dbReference type="SUPFAM" id="SSF103657">
    <property type="entry name" value="BAR/IMD domain-like"/>
    <property type="match status" value="1"/>
</dbReference>
<dbReference type="InterPro" id="IPR001452">
    <property type="entry name" value="SH3_domain"/>
</dbReference>
<organism evidence="5 6">
    <name type="scientific">Escallonia herrerae</name>
    <dbReference type="NCBI Taxonomy" id="1293975"/>
    <lineage>
        <taxon>Eukaryota</taxon>
        <taxon>Viridiplantae</taxon>
        <taxon>Streptophyta</taxon>
        <taxon>Embryophyta</taxon>
        <taxon>Tracheophyta</taxon>
        <taxon>Spermatophyta</taxon>
        <taxon>Magnoliopsida</taxon>
        <taxon>eudicotyledons</taxon>
        <taxon>Gunneridae</taxon>
        <taxon>Pentapetalae</taxon>
        <taxon>asterids</taxon>
        <taxon>campanulids</taxon>
        <taxon>Escalloniales</taxon>
        <taxon>Escalloniaceae</taxon>
        <taxon>Escallonia</taxon>
    </lineage>
</organism>
<dbReference type="SMART" id="SM00326">
    <property type="entry name" value="SH3"/>
    <property type="match status" value="1"/>
</dbReference>
<keyword evidence="6" id="KW-1185">Reference proteome</keyword>
<dbReference type="InterPro" id="IPR036028">
    <property type="entry name" value="SH3-like_dom_sf"/>
</dbReference>
<accession>A0AA89BEJ7</accession>
<evidence type="ECO:0000256" key="2">
    <source>
        <dbReference type="PROSITE-ProRule" id="PRU00192"/>
    </source>
</evidence>
<proteinExistence type="predicted"/>
<evidence type="ECO:0000256" key="3">
    <source>
        <dbReference type="SAM" id="Coils"/>
    </source>
</evidence>